<evidence type="ECO:0000256" key="1">
    <source>
        <dbReference type="PROSITE-ProRule" id="PRU00325"/>
    </source>
</evidence>
<comment type="similarity">
    <text evidence="2">Belongs to the FHY3/FAR1 family.</text>
</comment>
<evidence type="ECO:0000256" key="2">
    <source>
        <dbReference type="RuleBase" id="RU367018"/>
    </source>
</evidence>
<comment type="function">
    <text evidence="2">Putative transcription activator involved in regulating light control of development.</text>
</comment>
<dbReference type="InParanoid" id="A0A200RD68"/>
<keyword evidence="2" id="KW-0539">Nucleus</keyword>
<evidence type="ECO:0000313" key="5">
    <source>
        <dbReference type="EMBL" id="OVA20657.1"/>
    </source>
</evidence>
<protein>
    <recommendedName>
        <fullName evidence="2">Protein FAR1-RELATED SEQUENCE</fullName>
    </recommendedName>
</protein>
<keyword evidence="1 2" id="KW-0863">Zinc-finger</keyword>
<dbReference type="PANTHER" id="PTHR31669">
    <property type="entry name" value="PROTEIN FAR1-RELATED SEQUENCE 10-RELATED"/>
    <property type="match status" value="1"/>
</dbReference>
<feature type="coiled-coil region" evidence="3">
    <location>
        <begin position="97"/>
        <end position="131"/>
    </location>
</feature>
<dbReference type="GO" id="GO:0008270">
    <property type="term" value="F:zinc ion binding"/>
    <property type="evidence" value="ECO:0007669"/>
    <property type="project" value="UniProtKB-UniRule"/>
</dbReference>
<keyword evidence="2" id="KW-0479">Metal-binding</keyword>
<dbReference type="STRING" id="56857.A0A200RD68"/>
<dbReference type="PROSITE" id="PS50966">
    <property type="entry name" value="ZF_SWIM"/>
    <property type="match status" value="1"/>
</dbReference>
<evidence type="ECO:0000256" key="3">
    <source>
        <dbReference type="SAM" id="Coils"/>
    </source>
</evidence>
<evidence type="ECO:0000313" key="6">
    <source>
        <dbReference type="Proteomes" id="UP000195402"/>
    </source>
</evidence>
<dbReference type="Pfam" id="PF04434">
    <property type="entry name" value="SWIM"/>
    <property type="match status" value="1"/>
</dbReference>
<dbReference type="Proteomes" id="UP000195402">
    <property type="component" value="Unassembled WGS sequence"/>
</dbReference>
<evidence type="ECO:0000259" key="4">
    <source>
        <dbReference type="PROSITE" id="PS50966"/>
    </source>
</evidence>
<dbReference type="InterPro" id="IPR031052">
    <property type="entry name" value="FHY3/FAR1"/>
</dbReference>
<accession>A0A200RD68</accession>
<dbReference type="GO" id="GO:0005634">
    <property type="term" value="C:nucleus"/>
    <property type="evidence" value="ECO:0007669"/>
    <property type="project" value="UniProtKB-SubCell"/>
</dbReference>
<reference evidence="5 6" key="1">
    <citation type="journal article" date="2017" name="Mol. Plant">
        <title>The Genome of Medicinal Plant Macleaya cordata Provides New Insights into Benzylisoquinoline Alkaloids Metabolism.</title>
        <authorList>
            <person name="Liu X."/>
            <person name="Liu Y."/>
            <person name="Huang P."/>
            <person name="Ma Y."/>
            <person name="Qing Z."/>
            <person name="Tang Q."/>
            <person name="Cao H."/>
            <person name="Cheng P."/>
            <person name="Zheng Y."/>
            <person name="Yuan Z."/>
            <person name="Zhou Y."/>
            <person name="Liu J."/>
            <person name="Tang Z."/>
            <person name="Zhuo Y."/>
            <person name="Zhang Y."/>
            <person name="Yu L."/>
            <person name="Huang J."/>
            <person name="Yang P."/>
            <person name="Peng Q."/>
            <person name="Zhang J."/>
            <person name="Jiang W."/>
            <person name="Zhang Z."/>
            <person name="Lin K."/>
            <person name="Ro D.K."/>
            <person name="Chen X."/>
            <person name="Xiong X."/>
            <person name="Shang Y."/>
            <person name="Huang S."/>
            <person name="Zeng J."/>
        </authorList>
    </citation>
    <scope>NUCLEOTIDE SEQUENCE [LARGE SCALE GENOMIC DNA]</scope>
    <source>
        <strain evidence="6">cv. BLH2017</strain>
        <tissue evidence="5">Root</tissue>
    </source>
</reference>
<dbReference type="AlphaFoldDB" id="A0A200RD68"/>
<organism evidence="5 6">
    <name type="scientific">Macleaya cordata</name>
    <name type="common">Five-seeded plume-poppy</name>
    <name type="synonym">Bocconia cordata</name>
    <dbReference type="NCBI Taxonomy" id="56857"/>
    <lineage>
        <taxon>Eukaryota</taxon>
        <taxon>Viridiplantae</taxon>
        <taxon>Streptophyta</taxon>
        <taxon>Embryophyta</taxon>
        <taxon>Tracheophyta</taxon>
        <taxon>Spermatophyta</taxon>
        <taxon>Magnoliopsida</taxon>
        <taxon>Ranunculales</taxon>
        <taxon>Papaveraceae</taxon>
        <taxon>Papaveroideae</taxon>
        <taxon>Macleaya</taxon>
    </lineage>
</organism>
<comment type="subcellular location">
    <subcellularLocation>
        <location evidence="2">Nucleus</location>
    </subcellularLocation>
</comment>
<dbReference type="PANTHER" id="PTHR31669:SF251">
    <property type="entry name" value="PROTEIN FAR1-RELATED SEQUENCE"/>
    <property type="match status" value="1"/>
</dbReference>
<keyword evidence="2" id="KW-0862">Zinc</keyword>
<dbReference type="InterPro" id="IPR007527">
    <property type="entry name" value="Znf_SWIM"/>
</dbReference>
<name>A0A200RD68_MACCD</name>
<sequence length="150" mass="16920">MNAVTKKGACGCQLYEFMGIPCKHLLPVLDRVYANEIPPHFIMKRWTKNANRTEVIGINGLLRQDDPNGVSEAARISHYCRLSTQFAFTIGKSDEAYKAAMDFLDQAIEKVRELEENQQQCEGTKKCAETRISAFDTVLLDPHISLTKGR</sequence>
<keyword evidence="3" id="KW-0175">Coiled coil</keyword>
<dbReference type="OrthoDB" id="681878at2759"/>
<feature type="domain" description="SWIM-type" evidence="4">
    <location>
        <begin position="2"/>
        <end position="33"/>
    </location>
</feature>
<dbReference type="EMBL" id="MVGT01000060">
    <property type="protein sequence ID" value="OVA20657.1"/>
    <property type="molecule type" value="Genomic_DNA"/>
</dbReference>
<dbReference type="GO" id="GO:0006355">
    <property type="term" value="P:regulation of DNA-templated transcription"/>
    <property type="evidence" value="ECO:0007669"/>
    <property type="project" value="UniProtKB-UniRule"/>
</dbReference>
<proteinExistence type="inferred from homology"/>
<comment type="caution">
    <text evidence="5">The sequence shown here is derived from an EMBL/GenBank/DDBJ whole genome shotgun (WGS) entry which is preliminary data.</text>
</comment>
<keyword evidence="6" id="KW-1185">Reference proteome</keyword>
<gene>
    <name evidence="5" type="ORF">BVC80_3781g1</name>
</gene>